<proteinExistence type="predicted"/>
<protein>
    <submittedName>
        <fullName evidence="1">Uncharacterized protein</fullName>
    </submittedName>
</protein>
<organism evidence="1">
    <name type="scientific">Rhizophora mucronata</name>
    <name type="common">Asiatic mangrove</name>
    <dbReference type="NCBI Taxonomy" id="61149"/>
    <lineage>
        <taxon>Eukaryota</taxon>
        <taxon>Viridiplantae</taxon>
        <taxon>Streptophyta</taxon>
        <taxon>Embryophyta</taxon>
        <taxon>Tracheophyta</taxon>
        <taxon>Spermatophyta</taxon>
        <taxon>Magnoliopsida</taxon>
        <taxon>eudicotyledons</taxon>
        <taxon>Gunneridae</taxon>
        <taxon>Pentapetalae</taxon>
        <taxon>rosids</taxon>
        <taxon>fabids</taxon>
        <taxon>Malpighiales</taxon>
        <taxon>Rhizophoraceae</taxon>
        <taxon>Rhizophora</taxon>
    </lineage>
</organism>
<dbReference type="EMBL" id="GGEC01084595">
    <property type="protein sequence ID" value="MBX65079.1"/>
    <property type="molecule type" value="Transcribed_RNA"/>
</dbReference>
<accession>A0A2P2QDM6</accession>
<evidence type="ECO:0000313" key="1">
    <source>
        <dbReference type="EMBL" id="MBX65079.1"/>
    </source>
</evidence>
<dbReference type="AlphaFoldDB" id="A0A2P2QDM6"/>
<name>A0A2P2QDM6_RHIMU</name>
<reference evidence="1" key="1">
    <citation type="submission" date="2018-02" db="EMBL/GenBank/DDBJ databases">
        <title>Rhizophora mucronata_Transcriptome.</title>
        <authorList>
            <person name="Meera S.P."/>
            <person name="Sreeshan A."/>
            <person name="Augustine A."/>
        </authorList>
    </citation>
    <scope>NUCLEOTIDE SEQUENCE</scope>
    <source>
        <tissue evidence="1">Leaf</tissue>
    </source>
</reference>
<sequence>MPIANFSCVAVGRACCWNNEINFFSDVWFWLATGHCPFY</sequence>